<dbReference type="EMBL" id="FRAP01000017">
    <property type="protein sequence ID" value="SHL07093.1"/>
    <property type="molecule type" value="Genomic_DNA"/>
</dbReference>
<dbReference type="STRING" id="1848.SAMN05443637_11784"/>
<dbReference type="GO" id="GO:0016829">
    <property type="term" value="F:lyase activity"/>
    <property type="evidence" value="ECO:0007669"/>
    <property type="project" value="UniProtKB-KW"/>
</dbReference>
<name>A0A1M6XMH1_PSETH</name>
<evidence type="ECO:0000313" key="6">
    <source>
        <dbReference type="EMBL" id="SHL07093.1"/>
    </source>
</evidence>
<dbReference type="RefSeq" id="WP_159444942.1">
    <property type="nucleotide sequence ID" value="NZ_FRAP01000017.1"/>
</dbReference>
<dbReference type="SUPFAM" id="SSF53383">
    <property type="entry name" value="PLP-dependent transferases"/>
    <property type="match status" value="1"/>
</dbReference>
<dbReference type="Proteomes" id="UP000184363">
    <property type="component" value="Unassembled WGS sequence"/>
</dbReference>
<keyword evidence="6" id="KW-0456">Lyase</keyword>
<dbReference type="AlphaFoldDB" id="A0A1M6XMH1"/>
<dbReference type="InterPro" id="IPR015422">
    <property type="entry name" value="PyrdxlP-dep_Trfase_small"/>
</dbReference>
<dbReference type="Gene3D" id="3.40.640.10">
    <property type="entry name" value="Type I PLP-dependent aspartate aminotransferase-like (Major domain)"/>
    <property type="match status" value="1"/>
</dbReference>
<gene>
    <name evidence="6" type="ORF">SAMN05443637_11784</name>
</gene>
<comment type="similarity">
    <text evidence="3">Belongs to the class-V pyridoxal-phosphate-dependent aminotransferase family.</text>
</comment>
<evidence type="ECO:0000256" key="1">
    <source>
        <dbReference type="ARBA" id="ARBA00001933"/>
    </source>
</evidence>
<evidence type="ECO:0000256" key="3">
    <source>
        <dbReference type="RuleBase" id="RU004075"/>
    </source>
</evidence>
<keyword evidence="2" id="KW-0663">Pyridoxal phosphate</keyword>
<organism evidence="6 7">
    <name type="scientific">Pseudonocardia thermophila</name>
    <dbReference type="NCBI Taxonomy" id="1848"/>
    <lineage>
        <taxon>Bacteria</taxon>
        <taxon>Bacillati</taxon>
        <taxon>Actinomycetota</taxon>
        <taxon>Actinomycetes</taxon>
        <taxon>Pseudonocardiales</taxon>
        <taxon>Pseudonocardiaceae</taxon>
        <taxon>Pseudonocardia</taxon>
    </lineage>
</organism>
<reference evidence="6 7" key="1">
    <citation type="submission" date="2016-11" db="EMBL/GenBank/DDBJ databases">
        <authorList>
            <person name="Jaros S."/>
            <person name="Januszkiewicz K."/>
            <person name="Wedrychowicz H."/>
        </authorList>
    </citation>
    <scope>NUCLEOTIDE SEQUENCE [LARGE SCALE GENOMIC DNA]</scope>
    <source>
        <strain evidence="6 7">DSM 43832</strain>
    </source>
</reference>
<evidence type="ECO:0000256" key="2">
    <source>
        <dbReference type="ARBA" id="ARBA00022898"/>
    </source>
</evidence>
<dbReference type="InterPro" id="IPR015424">
    <property type="entry name" value="PyrdxlP-dep_Trfase"/>
</dbReference>
<keyword evidence="7" id="KW-1185">Reference proteome</keyword>
<dbReference type="InterPro" id="IPR015421">
    <property type="entry name" value="PyrdxlP-dep_Trfase_major"/>
</dbReference>
<dbReference type="InterPro" id="IPR020578">
    <property type="entry name" value="Aminotrans_V_PyrdxlP_BS"/>
</dbReference>
<sequence length="414" mass="44321">MTVPGQESADLIDVALERARTRGVAFTRHFNAAGSALPSVGVVRAVVDHLRREEEEGGYEAAAAVRPQVEEIYDLAARVLGCHRDEIALVDSASTGLRVVVDALDVGPGHRFLVSRSTYVSHALHLMSLAARVGAELSVLPTAQDGSVDLAVLRDLLAQAGDRRDVVCVAHVPTSSGLVEPVAEIGELARRHGALYVLDATQSVGQLPVDVAAIGCDALATTGRKFLRAPRGTGVLYVRRRLIEQLEPAAPDVRGAEWTGDHEWELVPTARRFETFECSTAARLGLGVALRELLDRGVPATAAHLATMTERLRSGLAAIEGVTVQDPKAAASAIVTFTVDGAEPDRVKERLARHRIKVVTVPAGHGQWDLGFRKLGAVVRASLHVYNDEHEVAAMLDVVEAIAREARQPAGRTR</sequence>
<dbReference type="Gene3D" id="3.90.1150.10">
    <property type="entry name" value="Aspartate Aminotransferase, domain 1"/>
    <property type="match status" value="1"/>
</dbReference>
<protein>
    <submittedName>
        <fullName evidence="6">Selenocysteine lyase/Cysteine desulfurase</fullName>
    </submittedName>
</protein>
<dbReference type="PANTHER" id="PTHR43586:SF24">
    <property type="entry name" value="BLR4730 PROTEIN"/>
    <property type="match status" value="1"/>
</dbReference>
<dbReference type="PROSITE" id="PS00595">
    <property type="entry name" value="AA_TRANSFER_CLASS_5"/>
    <property type="match status" value="1"/>
</dbReference>
<evidence type="ECO:0000256" key="4">
    <source>
        <dbReference type="RuleBase" id="RU004504"/>
    </source>
</evidence>
<dbReference type="PANTHER" id="PTHR43586">
    <property type="entry name" value="CYSTEINE DESULFURASE"/>
    <property type="match status" value="1"/>
</dbReference>
<feature type="domain" description="Aminotransferase class V" evidence="5">
    <location>
        <begin position="31"/>
        <end position="394"/>
    </location>
</feature>
<dbReference type="InterPro" id="IPR000192">
    <property type="entry name" value="Aminotrans_V_dom"/>
</dbReference>
<dbReference type="OrthoDB" id="9808002at2"/>
<comment type="cofactor">
    <cofactor evidence="1 4">
        <name>pyridoxal 5'-phosphate</name>
        <dbReference type="ChEBI" id="CHEBI:597326"/>
    </cofactor>
</comment>
<proteinExistence type="inferred from homology"/>
<evidence type="ECO:0000259" key="5">
    <source>
        <dbReference type="Pfam" id="PF00266"/>
    </source>
</evidence>
<dbReference type="Pfam" id="PF00266">
    <property type="entry name" value="Aminotran_5"/>
    <property type="match status" value="1"/>
</dbReference>
<evidence type="ECO:0000313" key="7">
    <source>
        <dbReference type="Proteomes" id="UP000184363"/>
    </source>
</evidence>
<accession>A0A1M6XMH1</accession>